<gene>
    <name evidence="9" type="ORF">QVD17_11016</name>
</gene>
<protein>
    <recommendedName>
        <fullName evidence="11">Replication factor A C-terminal domain-containing protein</fullName>
    </recommendedName>
</protein>
<evidence type="ECO:0000313" key="9">
    <source>
        <dbReference type="EMBL" id="KAK1434098.1"/>
    </source>
</evidence>
<evidence type="ECO:0000313" key="10">
    <source>
        <dbReference type="Proteomes" id="UP001229421"/>
    </source>
</evidence>
<accession>A0AAD8L3W9</accession>
<feature type="domain" description="Replication factor A C-terminal" evidence="7">
    <location>
        <begin position="414"/>
        <end position="526"/>
    </location>
</feature>
<dbReference type="SUPFAM" id="SSF50249">
    <property type="entry name" value="Nucleic acid-binding proteins"/>
    <property type="match status" value="2"/>
</dbReference>
<dbReference type="PANTHER" id="PTHR47165">
    <property type="entry name" value="OS03G0429900 PROTEIN"/>
    <property type="match status" value="1"/>
</dbReference>
<dbReference type="EMBL" id="JAUHHV010000002">
    <property type="protein sequence ID" value="KAK1434098.1"/>
    <property type="molecule type" value="Genomic_DNA"/>
</dbReference>
<feature type="domain" description="Replication protein A OB" evidence="8">
    <location>
        <begin position="280"/>
        <end position="356"/>
    </location>
</feature>
<keyword evidence="2" id="KW-0479">Metal-binding</keyword>
<keyword evidence="4" id="KW-0862">Zinc</keyword>
<dbReference type="GO" id="GO:0008270">
    <property type="term" value="F:zinc ion binding"/>
    <property type="evidence" value="ECO:0007669"/>
    <property type="project" value="UniProtKB-KW"/>
</dbReference>
<dbReference type="CDD" id="cd04481">
    <property type="entry name" value="RPA1_DBD_B_like"/>
    <property type="match status" value="1"/>
</dbReference>
<evidence type="ECO:0000256" key="2">
    <source>
        <dbReference type="ARBA" id="ARBA00022723"/>
    </source>
</evidence>
<dbReference type="Pfam" id="PF16900">
    <property type="entry name" value="REPA_OB_2"/>
    <property type="match status" value="1"/>
</dbReference>
<evidence type="ECO:0000256" key="1">
    <source>
        <dbReference type="ARBA" id="ARBA00005690"/>
    </source>
</evidence>
<organism evidence="9 10">
    <name type="scientific">Tagetes erecta</name>
    <name type="common">African marigold</name>
    <dbReference type="NCBI Taxonomy" id="13708"/>
    <lineage>
        <taxon>Eukaryota</taxon>
        <taxon>Viridiplantae</taxon>
        <taxon>Streptophyta</taxon>
        <taxon>Embryophyta</taxon>
        <taxon>Tracheophyta</taxon>
        <taxon>Spermatophyta</taxon>
        <taxon>Magnoliopsida</taxon>
        <taxon>eudicotyledons</taxon>
        <taxon>Gunneridae</taxon>
        <taxon>Pentapetalae</taxon>
        <taxon>asterids</taxon>
        <taxon>campanulids</taxon>
        <taxon>Asterales</taxon>
        <taxon>Asteraceae</taxon>
        <taxon>Asteroideae</taxon>
        <taxon>Heliantheae alliance</taxon>
        <taxon>Tageteae</taxon>
        <taxon>Tagetes</taxon>
    </lineage>
</organism>
<evidence type="ECO:0008006" key="11">
    <source>
        <dbReference type="Google" id="ProtNLM"/>
    </source>
</evidence>
<dbReference type="InterPro" id="IPR031657">
    <property type="entry name" value="REPA_OB_2"/>
</dbReference>
<evidence type="ECO:0000256" key="3">
    <source>
        <dbReference type="ARBA" id="ARBA00022771"/>
    </source>
</evidence>
<dbReference type="GO" id="GO:0003677">
    <property type="term" value="F:DNA binding"/>
    <property type="evidence" value="ECO:0007669"/>
    <property type="project" value="UniProtKB-KW"/>
</dbReference>
<dbReference type="Pfam" id="PF08646">
    <property type="entry name" value="Rep_fac-A_C"/>
    <property type="match status" value="1"/>
</dbReference>
<sequence length="648" mass="72746">MGCKNMMMLMMVMGMMMMMMMMGMVVGQGGAGGGAGGGTGSAPNPIPFTTCYARCMFFCMIEPQNACSCTSTCLKKCLDTPPTTTTMGMDEHAQNLGYCKLGCATSLCSNISKQQDPEGESMGQCVDACSDKCTMSYHEMAYKKVSDIKPHDNAEPILIRVIRKWKPFWKKEICFLFIDTEGNAIEAKGDLNSENHFNSTITLQECYIVSDYLSDTASSSSNVVPHPACIILGTRTTFTVFNDKNIPRNYFNFADYDQLRLRCDNHLLLTDYIGRMERPSNILNRSNKIMLKITLQDQSESFIEATLWEDVAYSFDREEALKQPQPVILALTSMKVTEYKGSLQLGSTNATTVTVNPDIVELEDIIKRFKEIKGESPTYPILQRTINSGDVERNRLTLEDILGKKPEENARIKFTCLASITDIENYGTWYYESCSQCKKKLIPKEQKLACPDHGEIEDPRYLYCVNATIADNTSSCSVVLFNEPMTTLLGYDCHDMVVREGYTDPHILPAPMRLIRGKPKIFQVQFQTLRKEGSATLRVNNVFEPTPDSTVTTTPTHSVNKTYAKNAKRPLIYYPDEKNATKENRLQQSSTASLTVLDNTKTDTPLNIPALKPNKKQMLPFSGVALFLFEDWNKTAPTRPFLSLILLL</sequence>
<keyword evidence="5" id="KW-0238">DNA-binding</keyword>
<keyword evidence="3" id="KW-0863">Zinc-finger</keyword>
<dbReference type="InterPro" id="IPR047192">
    <property type="entry name" value="Euk_RPA1_DBD_C"/>
</dbReference>
<feature type="chain" id="PRO_5042050270" description="Replication factor A C-terminal domain-containing protein" evidence="6">
    <location>
        <begin position="28"/>
        <end position="648"/>
    </location>
</feature>
<feature type="signal peptide" evidence="6">
    <location>
        <begin position="1"/>
        <end position="27"/>
    </location>
</feature>
<name>A0AAD8L3W9_TARER</name>
<keyword evidence="10" id="KW-1185">Reference proteome</keyword>
<dbReference type="AlphaFoldDB" id="A0AAD8L3W9"/>
<reference evidence="9" key="1">
    <citation type="journal article" date="2023" name="bioRxiv">
        <title>Improved chromosome-level genome assembly for marigold (Tagetes erecta).</title>
        <authorList>
            <person name="Jiang F."/>
            <person name="Yuan L."/>
            <person name="Wang S."/>
            <person name="Wang H."/>
            <person name="Xu D."/>
            <person name="Wang A."/>
            <person name="Fan W."/>
        </authorList>
    </citation>
    <scope>NUCLEOTIDE SEQUENCE</scope>
    <source>
        <strain evidence="9">WSJ</strain>
        <tissue evidence="9">Leaf</tissue>
    </source>
</reference>
<comment type="similarity">
    <text evidence="1">Belongs to the replication factor A protein 1 family.</text>
</comment>
<evidence type="ECO:0000259" key="7">
    <source>
        <dbReference type="Pfam" id="PF08646"/>
    </source>
</evidence>
<dbReference type="Proteomes" id="UP001229421">
    <property type="component" value="Unassembled WGS sequence"/>
</dbReference>
<evidence type="ECO:0000259" key="8">
    <source>
        <dbReference type="Pfam" id="PF16900"/>
    </source>
</evidence>
<dbReference type="PANTHER" id="PTHR47165:SF4">
    <property type="entry name" value="OS03G0429900 PROTEIN"/>
    <property type="match status" value="1"/>
</dbReference>
<evidence type="ECO:0000256" key="4">
    <source>
        <dbReference type="ARBA" id="ARBA00022833"/>
    </source>
</evidence>
<dbReference type="InterPro" id="IPR012340">
    <property type="entry name" value="NA-bd_OB-fold"/>
</dbReference>
<comment type="caution">
    <text evidence="9">The sequence shown here is derived from an EMBL/GenBank/DDBJ whole genome shotgun (WGS) entry which is preliminary data.</text>
</comment>
<dbReference type="CDD" id="cd04476">
    <property type="entry name" value="RPA1_DBD_C"/>
    <property type="match status" value="1"/>
</dbReference>
<dbReference type="InterPro" id="IPR013955">
    <property type="entry name" value="Rep_factor-A_C"/>
</dbReference>
<proteinExistence type="inferred from homology"/>
<evidence type="ECO:0000256" key="5">
    <source>
        <dbReference type="ARBA" id="ARBA00023125"/>
    </source>
</evidence>
<dbReference type="Gene3D" id="2.40.50.140">
    <property type="entry name" value="Nucleic acid-binding proteins"/>
    <property type="match status" value="2"/>
</dbReference>
<keyword evidence="6" id="KW-0732">Signal</keyword>
<evidence type="ECO:0000256" key="6">
    <source>
        <dbReference type="SAM" id="SignalP"/>
    </source>
</evidence>